<evidence type="ECO:0000259" key="2">
    <source>
        <dbReference type="Pfam" id="PF18962"/>
    </source>
</evidence>
<dbReference type="KEGG" id="smon:AWR27_22495"/>
<proteinExistence type="predicted"/>
<dbReference type="Pfam" id="PF18962">
    <property type="entry name" value="Por_Secre_tail"/>
    <property type="match status" value="1"/>
</dbReference>
<reference evidence="3 4" key="1">
    <citation type="submission" date="2016-01" db="EMBL/GenBank/DDBJ databases">
        <authorList>
            <person name="Oliw E.H."/>
        </authorList>
    </citation>
    <scope>NUCLEOTIDE SEQUENCE [LARGE SCALE GENOMIC DNA]</scope>
    <source>
        <strain evidence="3 4">DY10</strain>
    </source>
</reference>
<evidence type="ECO:0000256" key="1">
    <source>
        <dbReference type="SAM" id="SignalP"/>
    </source>
</evidence>
<organism evidence="3 4">
    <name type="scientific">Spirosoma montaniterrae</name>
    <dbReference type="NCBI Taxonomy" id="1178516"/>
    <lineage>
        <taxon>Bacteria</taxon>
        <taxon>Pseudomonadati</taxon>
        <taxon>Bacteroidota</taxon>
        <taxon>Cytophagia</taxon>
        <taxon>Cytophagales</taxon>
        <taxon>Cytophagaceae</taxon>
        <taxon>Spirosoma</taxon>
    </lineage>
</organism>
<gene>
    <name evidence="3" type="ORF">AWR27_22495</name>
</gene>
<name>A0A1P9X2K2_9BACT</name>
<dbReference type="EMBL" id="CP014263">
    <property type="protein sequence ID" value="AQG81828.1"/>
    <property type="molecule type" value="Genomic_DNA"/>
</dbReference>
<keyword evidence="1" id="KW-0732">Signal</keyword>
<feature type="signal peptide" evidence="1">
    <location>
        <begin position="1"/>
        <end position="18"/>
    </location>
</feature>
<protein>
    <recommendedName>
        <fullName evidence="2">Secretion system C-terminal sorting domain-containing protein</fullName>
    </recommendedName>
</protein>
<keyword evidence="4" id="KW-1185">Reference proteome</keyword>
<feature type="chain" id="PRO_5012975818" description="Secretion system C-terminal sorting domain-containing protein" evidence="1">
    <location>
        <begin position="19"/>
        <end position="365"/>
    </location>
</feature>
<dbReference type="RefSeq" id="WP_077133306.1">
    <property type="nucleotide sequence ID" value="NZ_CP014263.1"/>
</dbReference>
<dbReference type="InterPro" id="IPR026444">
    <property type="entry name" value="Secre_tail"/>
</dbReference>
<dbReference type="Proteomes" id="UP000187941">
    <property type="component" value="Chromosome"/>
</dbReference>
<sequence length="365" mass="39563">MKTLTLLSLLLLVRIAEATHLIGGYIQTKPISGLQYEITVTLYMYEIGGQVASGADDNVSICFGDGVTQSVARVARVITDDRQYSSNVYRVVHTYPGPATYRVTTFVPNRTPARNNGGPNQPFGLSTTFLAGMGQTPALSFPWVSLVLKTNQLAIVPLKATDAEGDSLAYRLAWPLVSLANVPCQPGDADGYQYPNAVARRGAFTINSRTGDLVWDAPTQEGRYNVAIMVLEYRRGALISQTIQEISVVVVDQPGTPGTIPPYEPAQTIGLITTTEAWRDNGPLLQAYPSPADGTLQVELLSPVPALVHLTLTDANGRVLQTAEPTRATRAYEKALNTSYLQSGMYILRADVDGQILTRKVLVEH</sequence>
<evidence type="ECO:0000313" key="4">
    <source>
        <dbReference type="Proteomes" id="UP000187941"/>
    </source>
</evidence>
<dbReference type="NCBIfam" id="TIGR04183">
    <property type="entry name" value="Por_Secre_tail"/>
    <property type="match status" value="1"/>
</dbReference>
<evidence type="ECO:0000313" key="3">
    <source>
        <dbReference type="EMBL" id="AQG81828.1"/>
    </source>
</evidence>
<dbReference type="AlphaFoldDB" id="A0A1P9X2K2"/>
<dbReference type="STRING" id="1178516.AWR27_22495"/>
<feature type="domain" description="Secretion system C-terminal sorting" evidence="2">
    <location>
        <begin position="288"/>
        <end position="363"/>
    </location>
</feature>
<dbReference type="OrthoDB" id="1123245at2"/>
<accession>A0A1P9X2K2</accession>